<protein>
    <submittedName>
        <fullName evidence="1">Uncharacterized protein</fullName>
    </submittedName>
</protein>
<gene>
    <name evidence="1" type="ORF">WKI67_07380</name>
</gene>
<sequence length="211" mass="22586">MSKQMQASRKKRATTVGIGCLVVAGMVFGYLEVFTKGIDRLPARPCDGAVDRETAARALPTARSAEERGELRPGGLGGHYFFACYVRTSSGSVISGEVQPGDASPGGWRTSYASDGKISEVSAGEVKVLTLEDSSAVYVPCTPPGKKPGEAREAYALTVDARTIGKTRVHGDELRQALADFAYQLARHTYKAVDCQESRTFPEELPRLPAA</sequence>
<dbReference type="Proteomes" id="UP001377168">
    <property type="component" value="Unassembled WGS sequence"/>
</dbReference>
<organism evidence="1 2">
    <name type="scientific">Streptomyces achmelvichensis</name>
    <dbReference type="NCBI Taxonomy" id="3134111"/>
    <lineage>
        <taxon>Bacteria</taxon>
        <taxon>Bacillati</taxon>
        <taxon>Actinomycetota</taxon>
        <taxon>Actinomycetes</taxon>
        <taxon>Kitasatosporales</taxon>
        <taxon>Streptomycetaceae</taxon>
        <taxon>Streptomyces</taxon>
    </lineage>
</organism>
<name>A0ACC6PP83_9ACTN</name>
<dbReference type="EMBL" id="JBBKAJ010000022">
    <property type="protein sequence ID" value="MEJ8633215.1"/>
    <property type="molecule type" value="Genomic_DNA"/>
</dbReference>
<keyword evidence="2" id="KW-1185">Reference proteome</keyword>
<accession>A0ACC6PP83</accession>
<evidence type="ECO:0000313" key="2">
    <source>
        <dbReference type="Proteomes" id="UP001377168"/>
    </source>
</evidence>
<reference evidence="1" key="1">
    <citation type="submission" date="2024-03" db="EMBL/GenBank/DDBJ databases">
        <title>Novel Streptomyces species of biotechnological and ecological value are a feature of Machair soil.</title>
        <authorList>
            <person name="Prole J.R."/>
            <person name="Goodfellow M."/>
            <person name="Allenby N."/>
            <person name="Ward A.C."/>
        </authorList>
    </citation>
    <scope>NUCLEOTIDE SEQUENCE</scope>
    <source>
        <strain evidence="1">MS2.AVA.5</strain>
    </source>
</reference>
<proteinExistence type="predicted"/>
<evidence type="ECO:0000313" key="1">
    <source>
        <dbReference type="EMBL" id="MEJ8633215.1"/>
    </source>
</evidence>
<comment type="caution">
    <text evidence="1">The sequence shown here is derived from an EMBL/GenBank/DDBJ whole genome shotgun (WGS) entry which is preliminary data.</text>
</comment>